<dbReference type="HOGENOM" id="CLU_039613_16_3_5"/>
<dbReference type="EMBL" id="CP003811">
    <property type="protein sequence ID" value="AIQ88267.1"/>
    <property type="molecule type" value="Genomic_DNA"/>
</dbReference>
<gene>
    <name evidence="6" type="ORF">MOC_0512</name>
</gene>
<organism evidence="6 7">
    <name type="scientific">Methylobacterium oryzae CBMB20</name>
    <dbReference type="NCBI Taxonomy" id="693986"/>
    <lineage>
        <taxon>Bacteria</taxon>
        <taxon>Pseudomonadati</taxon>
        <taxon>Pseudomonadota</taxon>
        <taxon>Alphaproteobacteria</taxon>
        <taxon>Hyphomicrobiales</taxon>
        <taxon>Methylobacteriaceae</taxon>
        <taxon>Methylobacterium</taxon>
    </lineage>
</organism>
<name>A0A089NLK7_9HYPH</name>
<keyword evidence="7" id="KW-1185">Reference proteome</keyword>
<evidence type="ECO:0000313" key="7">
    <source>
        <dbReference type="Proteomes" id="UP000029492"/>
    </source>
</evidence>
<evidence type="ECO:0000256" key="1">
    <source>
        <dbReference type="ARBA" id="ARBA00009437"/>
    </source>
</evidence>
<dbReference type="SUPFAM" id="SSF53850">
    <property type="entry name" value="Periplasmic binding protein-like II"/>
    <property type="match status" value="1"/>
</dbReference>
<feature type="domain" description="HTH lysR-type" evidence="5">
    <location>
        <begin position="1"/>
        <end position="59"/>
    </location>
</feature>
<proteinExistence type="inferred from homology"/>
<dbReference type="InterPro" id="IPR036390">
    <property type="entry name" value="WH_DNA-bd_sf"/>
</dbReference>
<dbReference type="InterPro" id="IPR058163">
    <property type="entry name" value="LysR-type_TF_proteobact-type"/>
</dbReference>
<dbReference type="Gene3D" id="3.40.190.290">
    <property type="match status" value="1"/>
</dbReference>
<dbReference type="InterPro" id="IPR000847">
    <property type="entry name" value="LysR_HTH_N"/>
</dbReference>
<dbReference type="InterPro" id="IPR005119">
    <property type="entry name" value="LysR_subst-bd"/>
</dbReference>
<dbReference type="GO" id="GO:0003700">
    <property type="term" value="F:DNA-binding transcription factor activity"/>
    <property type="evidence" value="ECO:0007669"/>
    <property type="project" value="InterPro"/>
</dbReference>
<evidence type="ECO:0000256" key="4">
    <source>
        <dbReference type="ARBA" id="ARBA00023163"/>
    </source>
</evidence>
<protein>
    <submittedName>
        <fullName evidence="6">LysR family transcriptional regulator</fullName>
    </submittedName>
</protein>
<keyword evidence="2" id="KW-0805">Transcription regulation</keyword>
<sequence>MDRLEAMSLLVAAVEAGSLSAAGRRLGIPLPSVSRKIADLEAHLGARLLVRTTRKLTPTDAGAAYIEACRRLLGEVEETERAVRGEYTEPRGALTMTAPLVFGRLHVLPVVSAFLSRFPDITVRLILTDRALDLVEDHVDLAVRISHLPDSDLVTARLGTVTRVVCGSPDFLAAHGTPHTLSDLAEIPCVTFSDLAAGPAWHFATSDRKAVQVVRVRSRLQVNTAEAALDAAAAGVGLTQVLSYQAAPLVAAGSQVLVLRSFELDPVPVSVVHVGHGRLPLKLRSFLDFATPRIRASLGAVIPPP</sequence>
<dbReference type="GO" id="GO:0043565">
    <property type="term" value="F:sequence-specific DNA binding"/>
    <property type="evidence" value="ECO:0007669"/>
    <property type="project" value="TreeGrafter"/>
</dbReference>
<dbReference type="PANTHER" id="PTHR30537">
    <property type="entry name" value="HTH-TYPE TRANSCRIPTIONAL REGULATOR"/>
    <property type="match status" value="1"/>
</dbReference>
<dbReference type="SUPFAM" id="SSF46785">
    <property type="entry name" value="Winged helix' DNA-binding domain"/>
    <property type="match status" value="1"/>
</dbReference>
<evidence type="ECO:0000259" key="5">
    <source>
        <dbReference type="PROSITE" id="PS50931"/>
    </source>
</evidence>
<dbReference type="Pfam" id="PF03466">
    <property type="entry name" value="LysR_substrate"/>
    <property type="match status" value="1"/>
</dbReference>
<dbReference type="Pfam" id="PF00126">
    <property type="entry name" value="HTH_1"/>
    <property type="match status" value="1"/>
</dbReference>
<evidence type="ECO:0000256" key="3">
    <source>
        <dbReference type="ARBA" id="ARBA00023125"/>
    </source>
</evidence>
<keyword evidence="4" id="KW-0804">Transcription</keyword>
<dbReference type="RefSeq" id="WP_043755439.1">
    <property type="nucleotide sequence ID" value="NZ_CP003811.1"/>
</dbReference>
<dbReference type="STRING" id="693986.MOC_0512"/>
<evidence type="ECO:0000313" key="6">
    <source>
        <dbReference type="EMBL" id="AIQ88267.1"/>
    </source>
</evidence>
<dbReference type="FunFam" id="1.10.10.10:FF:000001">
    <property type="entry name" value="LysR family transcriptional regulator"/>
    <property type="match status" value="1"/>
</dbReference>
<dbReference type="InterPro" id="IPR036388">
    <property type="entry name" value="WH-like_DNA-bd_sf"/>
</dbReference>
<reference evidence="6 7" key="1">
    <citation type="journal article" date="2014" name="PLoS ONE">
        <title>Genome Information of Methylobacterium oryzae, a Plant-Probiotic Methylotroph in the Phyllosphere.</title>
        <authorList>
            <person name="Kwak M.J."/>
            <person name="Jeong H."/>
            <person name="Madhaiyan M."/>
            <person name="Lee Y."/>
            <person name="Sa T.M."/>
            <person name="Oh T.K."/>
            <person name="Kim J.F."/>
        </authorList>
    </citation>
    <scope>NUCLEOTIDE SEQUENCE [LARGE SCALE GENOMIC DNA]</scope>
    <source>
        <strain evidence="6 7">CBMB20</strain>
    </source>
</reference>
<keyword evidence="3" id="KW-0238">DNA-binding</keyword>
<accession>A0A089NLK7</accession>
<dbReference type="AlphaFoldDB" id="A0A089NLK7"/>
<dbReference type="Gene3D" id="1.10.10.10">
    <property type="entry name" value="Winged helix-like DNA-binding domain superfamily/Winged helix DNA-binding domain"/>
    <property type="match status" value="1"/>
</dbReference>
<dbReference type="Proteomes" id="UP000029492">
    <property type="component" value="Chromosome"/>
</dbReference>
<evidence type="ECO:0000256" key="2">
    <source>
        <dbReference type="ARBA" id="ARBA00023015"/>
    </source>
</evidence>
<comment type="similarity">
    <text evidence="1">Belongs to the LysR transcriptional regulatory family.</text>
</comment>
<dbReference type="eggNOG" id="COG0583">
    <property type="taxonomic scope" value="Bacteria"/>
</dbReference>
<dbReference type="CDD" id="cd08471">
    <property type="entry name" value="PBP2_CrgA_like_2"/>
    <property type="match status" value="1"/>
</dbReference>
<dbReference type="GO" id="GO:0006351">
    <property type="term" value="P:DNA-templated transcription"/>
    <property type="evidence" value="ECO:0007669"/>
    <property type="project" value="TreeGrafter"/>
</dbReference>
<dbReference type="PROSITE" id="PS50931">
    <property type="entry name" value="HTH_LYSR"/>
    <property type="match status" value="1"/>
</dbReference>
<dbReference type="PANTHER" id="PTHR30537:SF5">
    <property type="entry name" value="HTH-TYPE TRANSCRIPTIONAL ACTIVATOR TTDR-RELATED"/>
    <property type="match status" value="1"/>
</dbReference>
<dbReference type="KEGG" id="mor:MOC_0512"/>